<dbReference type="SMART" id="SM00225">
    <property type="entry name" value="BTB"/>
    <property type="match status" value="1"/>
</dbReference>
<dbReference type="PANTHER" id="PTHR22427:SF7">
    <property type="entry name" value="GH15728P"/>
    <property type="match status" value="1"/>
</dbReference>
<dbReference type="InterPro" id="IPR000210">
    <property type="entry name" value="BTB/POZ_dom"/>
</dbReference>
<dbReference type="Gene3D" id="3.30.710.10">
    <property type="entry name" value="Potassium Channel Kv1.1, Chain A"/>
    <property type="match status" value="1"/>
</dbReference>
<feature type="compositionally biased region" description="Low complexity" evidence="1">
    <location>
        <begin position="634"/>
        <end position="655"/>
    </location>
</feature>
<feature type="compositionally biased region" description="Low complexity" evidence="1">
    <location>
        <begin position="115"/>
        <end position="129"/>
    </location>
</feature>
<evidence type="ECO:0000313" key="4">
    <source>
        <dbReference type="EMBL" id="TFY60321.1"/>
    </source>
</evidence>
<feature type="compositionally biased region" description="Polar residues" evidence="1">
    <location>
        <begin position="1348"/>
        <end position="1360"/>
    </location>
</feature>
<dbReference type="InterPro" id="IPR000938">
    <property type="entry name" value="CAP-Gly_domain"/>
</dbReference>
<dbReference type="OrthoDB" id="2130750at2759"/>
<protein>
    <recommendedName>
        <fullName evidence="6">BTB domain-containing protein</fullName>
    </recommendedName>
</protein>
<feature type="compositionally biased region" description="Polar residues" evidence="1">
    <location>
        <begin position="602"/>
        <end position="612"/>
    </location>
</feature>
<dbReference type="InterPro" id="IPR022024">
    <property type="entry name" value="DUF3602"/>
</dbReference>
<feature type="compositionally biased region" description="Basic and acidic residues" evidence="1">
    <location>
        <begin position="1207"/>
        <end position="1222"/>
    </location>
</feature>
<dbReference type="STRING" id="205917.A0A4Y9YFU7"/>
<comment type="caution">
    <text evidence="4">The sequence shown here is derived from an EMBL/GenBank/DDBJ whole genome shotgun (WGS) entry which is preliminary data.</text>
</comment>
<feature type="compositionally biased region" description="Polar residues" evidence="1">
    <location>
        <begin position="864"/>
        <end position="894"/>
    </location>
</feature>
<feature type="region of interest" description="Disordered" evidence="1">
    <location>
        <begin position="115"/>
        <end position="136"/>
    </location>
</feature>
<feature type="region of interest" description="Disordered" evidence="1">
    <location>
        <begin position="566"/>
        <end position="973"/>
    </location>
</feature>
<feature type="compositionally biased region" description="Basic and acidic residues" evidence="1">
    <location>
        <begin position="1361"/>
        <end position="1382"/>
    </location>
</feature>
<feature type="compositionally biased region" description="Low complexity" evidence="1">
    <location>
        <begin position="677"/>
        <end position="718"/>
    </location>
</feature>
<feature type="domain" description="CAP-Gly" evidence="3">
    <location>
        <begin position="1016"/>
        <end position="1058"/>
    </location>
</feature>
<dbReference type="PROSITE" id="PS50097">
    <property type="entry name" value="BTB"/>
    <property type="match status" value="1"/>
</dbReference>
<feature type="compositionally biased region" description="Basic and acidic residues" evidence="1">
    <location>
        <begin position="1301"/>
        <end position="1317"/>
    </location>
</feature>
<evidence type="ECO:0000256" key="1">
    <source>
        <dbReference type="SAM" id="MobiDB-lite"/>
    </source>
</evidence>
<feature type="compositionally biased region" description="Polar residues" evidence="1">
    <location>
        <begin position="791"/>
        <end position="805"/>
    </location>
</feature>
<dbReference type="PROSITE" id="PS50245">
    <property type="entry name" value="CAP_GLY_2"/>
    <property type="match status" value="1"/>
</dbReference>
<feature type="compositionally biased region" description="Basic and acidic residues" evidence="1">
    <location>
        <begin position="951"/>
        <end position="961"/>
    </location>
</feature>
<gene>
    <name evidence="4" type="ORF">EVG20_g7459</name>
</gene>
<feature type="compositionally biased region" description="Polar residues" evidence="1">
    <location>
        <begin position="939"/>
        <end position="950"/>
    </location>
</feature>
<dbReference type="CDD" id="cd18186">
    <property type="entry name" value="BTB_POZ_ZBTB_KLHL-like"/>
    <property type="match status" value="1"/>
</dbReference>
<evidence type="ECO:0000259" key="3">
    <source>
        <dbReference type="PROSITE" id="PS50245"/>
    </source>
</evidence>
<feature type="compositionally biased region" description="Low complexity" evidence="1">
    <location>
        <begin position="768"/>
        <end position="784"/>
    </location>
</feature>
<feature type="region of interest" description="Disordered" evidence="1">
    <location>
        <begin position="1131"/>
        <end position="1152"/>
    </location>
</feature>
<dbReference type="InterPro" id="IPR011333">
    <property type="entry name" value="SKP1/BTB/POZ_sf"/>
</dbReference>
<keyword evidence="5" id="KW-1185">Reference proteome</keyword>
<dbReference type="Gene3D" id="2.30.30.190">
    <property type="entry name" value="CAP Gly-rich-like domain"/>
    <property type="match status" value="1"/>
</dbReference>
<evidence type="ECO:0008006" key="6">
    <source>
        <dbReference type="Google" id="ProtNLM"/>
    </source>
</evidence>
<dbReference type="SUPFAM" id="SSF54695">
    <property type="entry name" value="POZ domain"/>
    <property type="match status" value="1"/>
</dbReference>
<evidence type="ECO:0000259" key="2">
    <source>
        <dbReference type="PROSITE" id="PS50097"/>
    </source>
</evidence>
<reference evidence="4 5" key="1">
    <citation type="submission" date="2019-02" db="EMBL/GenBank/DDBJ databases">
        <title>Genome sequencing of the rare red list fungi Dentipellis fragilis.</title>
        <authorList>
            <person name="Buettner E."/>
            <person name="Kellner H."/>
        </authorList>
    </citation>
    <scope>NUCLEOTIDE SEQUENCE [LARGE SCALE GENOMIC DNA]</scope>
    <source>
        <strain evidence="4 5">DSM 105465</strain>
    </source>
</reference>
<dbReference type="PANTHER" id="PTHR22427">
    <property type="entry name" value="GH15728P"/>
    <property type="match status" value="1"/>
</dbReference>
<name>A0A4Y9YFU7_9AGAM</name>
<feature type="region of interest" description="Disordered" evidence="1">
    <location>
        <begin position="1191"/>
        <end position="1382"/>
    </location>
</feature>
<dbReference type="Proteomes" id="UP000298327">
    <property type="component" value="Unassembled WGS sequence"/>
</dbReference>
<dbReference type="SUPFAM" id="SSF74924">
    <property type="entry name" value="Cap-Gly domain"/>
    <property type="match status" value="1"/>
</dbReference>
<feature type="compositionally biased region" description="Polar residues" evidence="1">
    <location>
        <begin position="724"/>
        <end position="761"/>
    </location>
</feature>
<sequence length="1382" mass="149585">MALVVSRPAPSLQQATDNSTHVWQRDLQSLFNNAKDRFPDVLWDVLPDDNPDPPPNPEQVWGHKAIVYARAPPSFQARYFSFRPAPIASPGPYFPSTYPAQSALSLTLDVELQSRSPSPAFRPASPSPSTTQNGVMHLTTSINPTLFSKELEYLYTGKGFGEAFEFLFDSKEHRHREEGDAEESRIDKLRKDLVFMWRSRLYSDVRVVIEGSASSHHENTAAVFSTHRFILVSRCSYFHTALLAWPGAAKDDNAEPETLTLPSPPFTPPALHFILGFIYTGTLIFSNRSYDLDTGFHILRSAMYLGIDTLHDEIQARLVQEMLHGLYHAFLEFAEYERVTGGKWGVGGCRCRQCARRIPRVIEFALLDDVRNPHLERGARRALVGLYGEGWATPEFSRLDKKVRDTALKGVAKRTTPLNIFPLLFATDAALKKLETMVEPWVDIVTDMIRDARKVIDQVLCSQADECFEQAEWLELMEANGARFEDGEKVECIMESVRRGFSDKSAGTLYQNLFKTLVSSILLRAHPTDVNATMLTSTSHIYVQVEETRVELLRWMRKTLGREIEVPVDDLTTPPSPSAKGSPSRSGLRSTGKSDGDGDTISMHSLRTSVLNRNMAKHHVTPTRREPTHSSGASVRSVTRSVHSTTSRASTVSSVGPSPRRSTPSLGLRPDSKLTPSASSSQSSSPVALTTPTSESSDHSPTSSTAGSSTTAGQRSAARLTRNGPDSSSRPKSLAPSVSSAKSRASTIRKTNSTTTPTPSLRVTPVISRPSSSVSNNSTSEGSSAFKSAKSEQSTAFKTAKSELSSDYALRPRKVSSSSTVSAVSTKTTPSSPKVATRPRRTSAASVSSTTSTVARAKRAGAGNDSTKLSPSANRTASNASIRSTASASPSTLKKVTVRKSVAGSLKNGEPEKTKVPPLPATTKGKGKAYAEGKPKDTTGPQAKGDNTNTKTKESMKRKSSAETITKSSGVVAPPLPSLPADILLPEPRGAMLEVGIPCIISSKRARFRALARYIGEVEGETGPWVGVEVPMGDAWPGDKLDARQWNDGTWGGIRYFDLAGIGSDWDYGEEKASRRRRTDWIANLGRDKGLKREGEQLSIDRAKRFRSVSPAVSDVTTAESRAIAIGARSVDRQSLRAEPAASKTGDGAVSGRTKHLHIAATRHQPDPSLRTYPAIGDIAETFCIGADKRPGDAAGASAEQRKPKHRGDIEDGDPAPKDRSSLEAANLSHSSGRGGAGNIRFSDSVPRPITDGPDDFSVTRGREPRPPSEQNVPVYIGRGGAGNIRSPSRNGAPNPAESAAIKEHEKGLIRHADEARAANFQSSGRGGVGNMTRSNSHSHSRSRSRGPNATVNTLSATRSIDSHSKASLEEGRVLYDVHENP</sequence>
<accession>A0A4Y9YFU7</accession>
<dbReference type="Pfam" id="PF12223">
    <property type="entry name" value="DUF3602"/>
    <property type="match status" value="1"/>
</dbReference>
<dbReference type="EMBL" id="SEOQ01000569">
    <property type="protein sequence ID" value="TFY60321.1"/>
    <property type="molecule type" value="Genomic_DNA"/>
</dbReference>
<dbReference type="InterPro" id="IPR036859">
    <property type="entry name" value="CAP-Gly_dom_sf"/>
</dbReference>
<feature type="domain" description="BTB" evidence="2">
    <location>
        <begin position="203"/>
        <end position="287"/>
    </location>
</feature>
<evidence type="ECO:0000313" key="5">
    <source>
        <dbReference type="Proteomes" id="UP000298327"/>
    </source>
</evidence>
<feature type="compositionally biased region" description="Polar residues" evidence="1">
    <location>
        <begin position="579"/>
        <end position="593"/>
    </location>
</feature>
<dbReference type="Pfam" id="PF00651">
    <property type="entry name" value="BTB"/>
    <property type="match status" value="1"/>
</dbReference>
<feature type="compositionally biased region" description="Low complexity" evidence="1">
    <location>
        <begin position="815"/>
        <end position="855"/>
    </location>
</feature>
<organism evidence="4 5">
    <name type="scientific">Dentipellis fragilis</name>
    <dbReference type="NCBI Taxonomy" id="205917"/>
    <lineage>
        <taxon>Eukaryota</taxon>
        <taxon>Fungi</taxon>
        <taxon>Dikarya</taxon>
        <taxon>Basidiomycota</taxon>
        <taxon>Agaricomycotina</taxon>
        <taxon>Agaricomycetes</taxon>
        <taxon>Russulales</taxon>
        <taxon>Hericiaceae</taxon>
        <taxon>Dentipellis</taxon>
    </lineage>
</organism>
<proteinExistence type="predicted"/>